<dbReference type="OrthoDB" id="853480at2"/>
<evidence type="ECO:0000313" key="1">
    <source>
        <dbReference type="EMBL" id="KGO05841.1"/>
    </source>
</evidence>
<dbReference type="PATRIC" id="fig|1300343.5.peg.2022"/>
<gene>
    <name evidence="1" type="ORF">NV36_02590</name>
</gene>
<proteinExistence type="predicted"/>
<dbReference type="EMBL" id="JSAQ01000001">
    <property type="protein sequence ID" value="KGO05841.1"/>
    <property type="molecule type" value="Genomic_DNA"/>
</dbReference>
<dbReference type="KEGG" id="ddo:I597_2014"/>
<name>A0A0A2GU75_9FLAO</name>
<accession>A0A0A2GU75</accession>
<dbReference type="Proteomes" id="UP000030140">
    <property type="component" value="Unassembled WGS sequence"/>
</dbReference>
<reference evidence="1 2" key="1">
    <citation type="submission" date="2014-10" db="EMBL/GenBank/DDBJ databases">
        <title>Draft genome sequence of the proteorhodopsin-containing marine bacterium Dokdonia donghaensis.</title>
        <authorList>
            <person name="Gomez-Consarnau L."/>
            <person name="Gonzalez J.M."/>
            <person name="Riedel T."/>
            <person name="Jaenicke S."/>
            <person name="Wagner-Doebler I."/>
            <person name="Fuhrman J.A."/>
        </authorList>
    </citation>
    <scope>NUCLEOTIDE SEQUENCE [LARGE SCALE GENOMIC DNA]</scope>
    <source>
        <strain evidence="1 2">DSW-1</strain>
    </source>
</reference>
<sequence>MKHLCILLLVCITSLSCVTDRTSDDVDTVDLLTNYDAITLDRPTFEASVALEDARSIINSGKIYVFNDLLFVNEKNKGFHVFDNENPSSPVALAYIKAPGATDLAIKNEVYYINQAVDLIAVTYDKQTANLQVTKRIREVFPPKVSPDGFVHNIPDGEIIIDYELED</sequence>
<dbReference type="RefSeq" id="WP_035324868.1">
    <property type="nucleotide sequence ID" value="NZ_CP015125.1"/>
</dbReference>
<organism evidence="1 2">
    <name type="scientific">Dokdonia donghaensis DSW-1</name>
    <dbReference type="NCBI Taxonomy" id="1300343"/>
    <lineage>
        <taxon>Bacteria</taxon>
        <taxon>Pseudomonadati</taxon>
        <taxon>Bacteroidota</taxon>
        <taxon>Flavobacteriia</taxon>
        <taxon>Flavobacteriales</taxon>
        <taxon>Flavobacteriaceae</taxon>
        <taxon>Dokdonia</taxon>
    </lineage>
</organism>
<dbReference type="PROSITE" id="PS51257">
    <property type="entry name" value="PROKAR_LIPOPROTEIN"/>
    <property type="match status" value="1"/>
</dbReference>
<comment type="caution">
    <text evidence="1">The sequence shown here is derived from an EMBL/GenBank/DDBJ whole genome shotgun (WGS) entry which is preliminary data.</text>
</comment>
<evidence type="ECO:0008006" key="3">
    <source>
        <dbReference type="Google" id="ProtNLM"/>
    </source>
</evidence>
<keyword evidence="2" id="KW-1185">Reference proteome</keyword>
<dbReference type="AlphaFoldDB" id="A0A0A2GU75"/>
<protein>
    <recommendedName>
        <fullName evidence="3">LVIVD repeat-containing protein</fullName>
    </recommendedName>
</protein>
<evidence type="ECO:0000313" key="2">
    <source>
        <dbReference type="Proteomes" id="UP000030140"/>
    </source>
</evidence>